<protein>
    <submittedName>
        <fullName evidence="2">Putative DNA-directed RNA polymerase subunit</fullName>
    </submittedName>
</protein>
<evidence type="ECO:0000313" key="3">
    <source>
        <dbReference type="Proteomes" id="UP000246078"/>
    </source>
</evidence>
<gene>
    <name evidence="2" type="ORF">C3747_408g42</name>
</gene>
<keyword evidence="2" id="KW-0804">Transcription</keyword>
<name>A0A2V2UYN4_TRYCR</name>
<dbReference type="GO" id="GO:0000428">
    <property type="term" value="C:DNA-directed RNA polymerase complex"/>
    <property type="evidence" value="ECO:0007669"/>
    <property type="project" value="UniProtKB-KW"/>
</dbReference>
<proteinExistence type="predicted"/>
<reference evidence="2 3" key="1">
    <citation type="journal article" date="2018" name="Microb. Genom.">
        <title>Expanding an expanded genome: long-read sequencing of Trypanosoma cruzi.</title>
        <authorList>
            <person name="Berna L."/>
            <person name="Rodriguez M."/>
            <person name="Chiribao M.L."/>
            <person name="Parodi-Talice A."/>
            <person name="Pita S."/>
            <person name="Rijo G."/>
            <person name="Alvarez-Valin F."/>
            <person name="Robello C."/>
        </authorList>
    </citation>
    <scope>NUCLEOTIDE SEQUENCE [LARGE SCALE GENOMIC DNA]</scope>
    <source>
        <strain evidence="2 3">TCC</strain>
    </source>
</reference>
<keyword evidence="2" id="KW-0240">DNA-directed RNA polymerase</keyword>
<dbReference type="AlphaFoldDB" id="A0A2V2UYN4"/>
<comment type="caution">
    <text evidence="2">The sequence shown here is derived from an EMBL/GenBank/DDBJ whole genome shotgun (WGS) entry which is preliminary data.</text>
</comment>
<feature type="compositionally biased region" description="Basic and acidic residues" evidence="1">
    <location>
        <begin position="1"/>
        <end position="11"/>
    </location>
</feature>
<sequence length="162" mass="18207">MGTVTRTEKASKARRRERRVRHTGQKGRQREFSIHLNCHHTSPCTHLLVLKARVECSFPKISDMFNNGACGRPKTSYKHYAEQGSRTVQVGYACSTSPRSRCCCCCCFCSAGRTLRLQVLVDALQRPVKHVVHVVPLPNEELSEEPFQVAVVRLVLEAQASV</sequence>
<feature type="compositionally biased region" description="Basic residues" evidence="1">
    <location>
        <begin position="12"/>
        <end position="26"/>
    </location>
</feature>
<dbReference type="Proteomes" id="UP000246078">
    <property type="component" value="Unassembled WGS sequence"/>
</dbReference>
<feature type="region of interest" description="Disordered" evidence="1">
    <location>
        <begin position="1"/>
        <end position="26"/>
    </location>
</feature>
<dbReference type="VEuPathDB" id="TriTrypDB:C3747_408g42"/>
<organism evidence="2 3">
    <name type="scientific">Trypanosoma cruzi</name>
    <dbReference type="NCBI Taxonomy" id="5693"/>
    <lineage>
        <taxon>Eukaryota</taxon>
        <taxon>Discoba</taxon>
        <taxon>Euglenozoa</taxon>
        <taxon>Kinetoplastea</taxon>
        <taxon>Metakinetoplastina</taxon>
        <taxon>Trypanosomatida</taxon>
        <taxon>Trypanosomatidae</taxon>
        <taxon>Trypanosoma</taxon>
        <taxon>Schizotrypanum</taxon>
    </lineage>
</organism>
<evidence type="ECO:0000313" key="2">
    <source>
        <dbReference type="EMBL" id="PWU89081.1"/>
    </source>
</evidence>
<dbReference type="EMBL" id="PRFC01000408">
    <property type="protein sequence ID" value="PWU89081.1"/>
    <property type="molecule type" value="Genomic_DNA"/>
</dbReference>
<evidence type="ECO:0000256" key="1">
    <source>
        <dbReference type="SAM" id="MobiDB-lite"/>
    </source>
</evidence>
<accession>A0A2V2UYN4</accession>